<dbReference type="EMBL" id="CP151508">
    <property type="protein sequence ID" value="WZN63673.1"/>
    <property type="molecule type" value="Genomic_DNA"/>
</dbReference>
<dbReference type="Gene3D" id="3.40.50.1820">
    <property type="entry name" value="alpha/beta hydrolase"/>
    <property type="match status" value="1"/>
</dbReference>
<organism evidence="3 4">
    <name type="scientific">Chloropicon roscoffensis</name>
    <dbReference type="NCBI Taxonomy" id="1461544"/>
    <lineage>
        <taxon>Eukaryota</taxon>
        <taxon>Viridiplantae</taxon>
        <taxon>Chlorophyta</taxon>
        <taxon>Chloropicophyceae</taxon>
        <taxon>Chloropicales</taxon>
        <taxon>Chloropicaceae</taxon>
        <taxon>Chloropicon</taxon>
    </lineage>
</organism>
<sequence length="377" mass="41033">MRPLQSSARLARVGAGSRVSTSSSPSSSSAPAPPRRRSSRAPRSATSFAGSALASQVVPSLPYELQEGVEQGMWSWQERNCSVRYQKAGVSNADAPAVVLIHGFGGNCDHWRKNIGPLARSCRVYSIDLLGYGYSDKPCPKDYGEPNELYNFYTWADQINAFLEEVVHEDGTACRDTVLVCNSVGSVAGLQAIASDAKRRGPGSKFDYRGIALLNPSLRLLHVKKQAPLARPFVKAFQSFLRETPAGEVFFSQVAQPRAIENILKEAYHDPSAVSQELVSCVLNPGLQPGAVKVFLDFISYSGGPLPEELIPEMPCPVELIWGEEDPWEPIEVGRKEYSGFDTVRNFVTLPGVGHCPMDEAASTVNPLIADFVKDVC</sequence>
<reference evidence="3 4" key="1">
    <citation type="submission" date="2024-03" db="EMBL/GenBank/DDBJ databases">
        <title>Complete genome sequence of the green alga Chloropicon roscoffensis RCC1871.</title>
        <authorList>
            <person name="Lemieux C."/>
            <person name="Pombert J.-F."/>
            <person name="Otis C."/>
            <person name="Turmel M."/>
        </authorList>
    </citation>
    <scope>NUCLEOTIDE SEQUENCE [LARGE SCALE GENOMIC DNA]</scope>
    <source>
        <strain evidence="3 4">RCC1871</strain>
    </source>
</reference>
<gene>
    <name evidence="3" type="ORF">HKI87_08g52240</name>
</gene>
<evidence type="ECO:0000313" key="4">
    <source>
        <dbReference type="Proteomes" id="UP001472866"/>
    </source>
</evidence>
<feature type="region of interest" description="Disordered" evidence="1">
    <location>
        <begin position="1"/>
        <end position="45"/>
    </location>
</feature>
<keyword evidence="3" id="KW-0378">Hydrolase</keyword>
<dbReference type="Proteomes" id="UP001472866">
    <property type="component" value="Chromosome 08"/>
</dbReference>
<feature type="domain" description="AB hydrolase-1" evidence="2">
    <location>
        <begin position="98"/>
        <end position="362"/>
    </location>
</feature>
<keyword evidence="4" id="KW-1185">Reference proteome</keyword>
<dbReference type="InterPro" id="IPR000073">
    <property type="entry name" value="AB_hydrolase_1"/>
</dbReference>
<accession>A0AAX4PCR6</accession>
<evidence type="ECO:0000256" key="1">
    <source>
        <dbReference type="SAM" id="MobiDB-lite"/>
    </source>
</evidence>
<evidence type="ECO:0000259" key="2">
    <source>
        <dbReference type="Pfam" id="PF12697"/>
    </source>
</evidence>
<dbReference type="Pfam" id="PF12697">
    <property type="entry name" value="Abhydrolase_6"/>
    <property type="match status" value="1"/>
</dbReference>
<dbReference type="InterPro" id="IPR029058">
    <property type="entry name" value="AB_hydrolase_fold"/>
</dbReference>
<dbReference type="GO" id="GO:0016787">
    <property type="term" value="F:hydrolase activity"/>
    <property type="evidence" value="ECO:0007669"/>
    <property type="project" value="UniProtKB-KW"/>
</dbReference>
<dbReference type="PANTHER" id="PTHR46438:SF12">
    <property type="entry name" value="ALPHA_BETA-HYDROLASES SUPERFAMILY PROTEIN"/>
    <property type="match status" value="1"/>
</dbReference>
<evidence type="ECO:0000313" key="3">
    <source>
        <dbReference type="EMBL" id="WZN63673.1"/>
    </source>
</evidence>
<feature type="compositionally biased region" description="Low complexity" evidence="1">
    <location>
        <begin position="12"/>
        <end position="30"/>
    </location>
</feature>
<name>A0AAX4PCR6_9CHLO</name>
<proteinExistence type="predicted"/>
<dbReference type="PANTHER" id="PTHR46438">
    <property type="entry name" value="ALPHA/BETA-HYDROLASES SUPERFAMILY PROTEIN"/>
    <property type="match status" value="1"/>
</dbReference>
<dbReference type="SUPFAM" id="SSF53474">
    <property type="entry name" value="alpha/beta-Hydrolases"/>
    <property type="match status" value="1"/>
</dbReference>
<dbReference type="AlphaFoldDB" id="A0AAX4PCR6"/>
<protein>
    <submittedName>
        <fullName evidence="3">Alpha/beta fold hydrolase</fullName>
    </submittedName>
</protein>